<protein>
    <submittedName>
        <fullName evidence="2">Uncharacterized protein</fullName>
    </submittedName>
</protein>
<name>A0A0B7ARY1_9EUPU</name>
<dbReference type="EMBL" id="HACG01036924">
    <property type="protein sequence ID" value="CEK83789.1"/>
    <property type="molecule type" value="Transcribed_RNA"/>
</dbReference>
<accession>A0A0B7ARY1</accession>
<evidence type="ECO:0000313" key="2">
    <source>
        <dbReference type="EMBL" id="CEK83789.1"/>
    </source>
</evidence>
<dbReference type="AlphaFoldDB" id="A0A0B7ARY1"/>
<gene>
    <name evidence="2" type="primary">ORF139018</name>
</gene>
<feature type="region of interest" description="Disordered" evidence="1">
    <location>
        <begin position="30"/>
        <end position="53"/>
    </location>
</feature>
<sequence length="53" mass="6149">MLGISLEKITKAGYLSSLRRPVCMAMDTSQMVSRPHTKISQERNTRRHDFRLT</sequence>
<reference evidence="2" key="1">
    <citation type="submission" date="2014-12" db="EMBL/GenBank/DDBJ databases">
        <title>Insight into the proteome of Arion vulgaris.</title>
        <authorList>
            <person name="Aradska J."/>
            <person name="Bulat T."/>
            <person name="Smidak R."/>
            <person name="Sarate P."/>
            <person name="Gangsoo J."/>
            <person name="Sialana F."/>
            <person name="Bilban M."/>
            <person name="Lubec G."/>
        </authorList>
    </citation>
    <scope>NUCLEOTIDE SEQUENCE</scope>
    <source>
        <tissue evidence="2">Skin</tissue>
    </source>
</reference>
<evidence type="ECO:0000256" key="1">
    <source>
        <dbReference type="SAM" id="MobiDB-lite"/>
    </source>
</evidence>
<organism evidence="2">
    <name type="scientific">Arion vulgaris</name>
    <dbReference type="NCBI Taxonomy" id="1028688"/>
    <lineage>
        <taxon>Eukaryota</taxon>
        <taxon>Metazoa</taxon>
        <taxon>Spiralia</taxon>
        <taxon>Lophotrochozoa</taxon>
        <taxon>Mollusca</taxon>
        <taxon>Gastropoda</taxon>
        <taxon>Heterobranchia</taxon>
        <taxon>Euthyneura</taxon>
        <taxon>Panpulmonata</taxon>
        <taxon>Eupulmonata</taxon>
        <taxon>Stylommatophora</taxon>
        <taxon>Helicina</taxon>
        <taxon>Arionoidea</taxon>
        <taxon>Arionidae</taxon>
        <taxon>Arion</taxon>
    </lineage>
</organism>
<proteinExistence type="predicted"/>